<comment type="caution">
    <text evidence="1">The sequence shown here is derived from an EMBL/GenBank/DDBJ whole genome shotgun (WGS) entry which is preliminary data.</text>
</comment>
<name>A0AAP0HTM9_9MAGN</name>
<sequence>MRSRILQVWRDHQDVYDASRATNCLQCRWAKIVSAINKFHAVYERLERSPKSGTTPEDMMRETRCMYEDLNNRSSFKYEHCWELLHHFQVQEMNLLIDLLL</sequence>
<dbReference type="PANTHER" id="PTHR45125">
    <property type="entry name" value="F21J9.4-RELATED"/>
    <property type="match status" value="1"/>
</dbReference>
<dbReference type="AlphaFoldDB" id="A0AAP0HTM9"/>
<evidence type="ECO:0000313" key="2">
    <source>
        <dbReference type="Proteomes" id="UP001419268"/>
    </source>
</evidence>
<dbReference type="Proteomes" id="UP001419268">
    <property type="component" value="Unassembled WGS sequence"/>
</dbReference>
<protein>
    <submittedName>
        <fullName evidence="1">Uncharacterized protein</fullName>
    </submittedName>
</protein>
<dbReference type="EMBL" id="JBBNAG010000010">
    <property type="protein sequence ID" value="KAK9100963.1"/>
    <property type="molecule type" value="Genomic_DNA"/>
</dbReference>
<gene>
    <name evidence="1" type="ORF">Scep_024393</name>
</gene>
<accession>A0AAP0HTM9</accession>
<organism evidence="1 2">
    <name type="scientific">Stephania cephalantha</name>
    <dbReference type="NCBI Taxonomy" id="152367"/>
    <lineage>
        <taxon>Eukaryota</taxon>
        <taxon>Viridiplantae</taxon>
        <taxon>Streptophyta</taxon>
        <taxon>Embryophyta</taxon>
        <taxon>Tracheophyta</taxon>
        <taxon>Spermatophyta</taxon>
        <taxon>Magnoliopsida</taxon>
        <taxon>Ranunculales</taxon>
        <taxon>Menispermaceae</taxon>
        <taxon>Menispermoideae</taxon>
        <taxon>Cissampelideae</taxon>
        <taxon>Stephania</taxon>
    </lineage>
</organism>
<dbReference type="PANTHER" id="PTHR45125:SF3">
    <property type="entry name" value="NO-APICAL-MERISTEM-ASSOCIATED CARBOXY-TERMINAL DOMAIN PROTEIN"/>
    <property type="match status" value="1"/>
</dbReference>
<keyword evidence="2" id="KW-1185">Reference proteome</keyword>
<proteinExistence type="predicted"/>
<reference evidence="1 2" key="1">
    <citation type="submission" date="2024-01" db="EMBL/GenBank/DDBJ databases">
        <title>Genome assemblies of Stephania.</title>
        <authorList>
            <person name="Yang L."/>
        </authorList>
    </citation>
    <scope>NUCLEOTIDE SEQUENCE [LARGE SCALE GENOMIC DNA]</scope>
    <source>
        <strain evidence="1">JXDWG</strain>
        <tissue evidence="1">Leaf</tissue>
    </source>
</reference>
<evidence type="ECO:0000313" key="1">
    <source>
        <dbReference type="EMBL" id="KAK9100963.1"/>
    </source>
</evidence>